<dbReference type="AlphaFoldDB" id="A0A0D2JBK6"/>
<dbReference type="Proteomes" id="UP000032233">
    <property type="component" value="Unassembled WGS sequence"/>
</dbReference>
<keyword evidence="2" id="KW-1185">Reference proteome</keyword>
<accession>A0A0D2JBK6</accession>
<gene>
    <name evidence="1" type="ORF">X474_04550</name>
</gene>
<dbReference type="RefSeq" id="WP_052514844.1">
    <property type="nucleotide sequence ID" value="NZ_AZAC01000003.1"/>
</dbReference>
<organism evidence="1 2">
    <name type="scientific">Dethiosulfatarculus sandiegensis</name>
    <dbReference type="NCBI Taxonomy" id="1429043"/>
    <lineage>
        <taxon>Bacteria</taxon>
        <taxon>Pseudomonadati</taxon>
        <taxon>Thermodesulfobacteriota</taxon>
        <taxon>Desulfarculia</taxon>
        <taxon>Desulfarculales</taxon>
        <taxon>Desulfarculaceae</taxon>
        <taxon>Dethiosulfatarculus</taxon>
    </lineage>
</organism>
<name>A0A0D2JBK6_9BACT</name>
<evidence type="ECO:0000313" key="1">
    <source>
        <dbReference type="EMBL" id="KIX15494.1"/>
    </source>
</evidence>
<evidence type="ECO:0000313" key="2">
    <source>
        <dbReference type="Proteomes" id="UP000032233"/>
    </source>
</evidence>
<dbReference type="OrthoDB" id="5479105at2"/>
<dbReference type="InterPro" id="IPR045750">
    <property type="entry name" value="DUF6178"/>
</dbReference>
<reference evidence="1 2" key="1">
    <citation type="submission" date="2013-11" db="EMBL/GenBank/DDBJ databases">
        <title>Metagenomic analysis of a methanogenic consortium involved in long chain n-alkane degradation.</title>
        <authorList>
            <person name="Davidova I.A."/>
            <person name="Callaghan A.V."/>
            <person name="Wawrik B."/>
            <person name="Pruitt S."/>
            <person name="Marks C."/>
            <person name="Duncan K.E."/>
            <person name="Suflita J.M."/>
        </authorList>
    </citation>
    <scope>NUCLEOTIDE SEQUENCE [LARGE SCALE GENOMIC DNA]</scope>
    <source>
        <strain evidence="1 2">SPR</strain>
    </source>
</reference>
<dbReference type="Pfam" id="PF19676">
    <property type="entry name" value="DUF6178"/>
    <property type="match status" value="1"/>
</dbReference>
<dbReference type="InParanoid" id="A0A0D2JBK6"/>
<protein>
    <submittedName>
        <fullName evidence="1">Uncharacterized protein</fullName>
    </submittedName>
</protein>
<dbReference type="EMBL" id="AZAC01000003">
    <property type="protein sequence ID" value="KIX15494.1"/>
    <property type="molecule type" value="Genomic_DNA"/>
</dbReference>
<sequence length="434" mass="49210">MSNSFSLIRRLVENPKLVQLVRGFEADQFVRLIRRIGVEDAGDLIALASSHQLPHVFDEVFWKNNAPGEREKFDPDEFALWLEVIYESSAQAARKIITEMDDDLLVLGLAANLLVVDYESLSLRMLNSNRSYEDDLLEKVLDSECCLEWGDLFLLAKNSRAWDTLIALLVEVDVDDHERINRILETVLHISTEYIEDNGGLYAVLTSGEMLETDLAAKREARREERGYVAPEPAAAFLQLARITPLEDLVAAKEEDYLTRSYFKAFLSADKPRAAQEKHGHEPLPSLNREFPDIYKELTEAEIITIDQAKQLPDNSTVRASHGFIMSVLREMAKDGEVKWDQCLSELNYLANILMAAETVDQERMRPVEAAEKTIALCNEGLAMLLPQDRQNDRSAIKGILGRESLVKLFRIGWNLASNRREPLPTASGEEYSQ</sequence>
<proteinExistence type="predicted"/>
<comment type="caution">
    <text evidence="1">The sequence shown here is derived from an EMBL/GenBank/DDBJ whole genome shotgun (WGS) entry which is preliminary data.</text>
</comment>